<dbReference type="InterPro" id="IPR001611">
    <property type="entry name" value="Leu-rich_rpt"/>
</dbReference>
<evidence type="ECO:0000313" key="5">
    <source>
        <dbReference type="Proteomes" id="UP001642409"/>
    </source>
</evidence>
<dbReference type="EMBL" id="CAXDID020000003">
    <property type="protein sequence ID" value="CAL5972124.1"/>
    <property type="molecule type" value="Genomic_DNA"/>
</dbReference>
<dbReference type="Proteomes" id="UP001642409">
    <property type="component" value="Unassembled WGS sequence"/>
</dbReference>
<dbReference type="PANTHER" id="PTHR46652:SF3">
    <property type="entry name" value="LEUCINE-RICH REPEAT-CONTAINING PROTEIN 9"/>
    <property type="match status" value="1"/>
</dbReference>
<accession>A0AA86TSN9</accession>
<proteinExistence type="predicted"/>
<protein>
    <submittedName>
        <fullName evidence="3">Leucine-rich repeat domain-containing protein</fullName>
    </submittedName>
    <submittedName>
        <fullName evidence="4">Leucine-rich_repeat domain-containing protein</fullName>
    </submittedName>
</protein>
<dbReference type="EMBL" id="CATOUU010000380">
    <property type="protein sequence ID" value="CAI9927191.1"/>
    <property type="molecule type" value="Genomic_DNA"/>
</dbReference>
<keyword evidence="1" id="KW-0433">Leucine-rich repeat</keyword>
<keyword evidence="5" id="KW-1185">Reference proteome</keyword>
<dbReference type="PROSITE" id="PS51450">
    <property type="entry name" value="LRR"/>
    <property type="match status" value="1"/>
</dbReference>
<evidence type="ECO:0000256" key="2">
    <source>
        <dbReference type="ARBA" id="ARBA00022737"/>
    </source>
</evidence>
<dbReference type="PANTHER" id="PTHR46652">
    <property type="entry name" value="LEUCINE-RICH REPEAT AND IQ DOMAIN-CONTAINING PROTEIN 1-RELATED"/>
    <property type="match status" value="1"/>
</dbReference>
<dbReference type="InterPro" id="IPR032675">
    <property type="entry name" value="LRR_dom_sf"/>
</dbReference>
<reference evidence="3" key="1">
    <citation type="submission" date="2023-06" db="EMBL/GenBank/DDBJ databases">
        <authorList>
            <person name="Kurt Z."/>
        </authorList>
    </citation>
    <scope>NUCLEOTIDE SEQUENCE</scope>
</reference>
<comment type="caution">
    <text evidence="3">The sequence shown here is derived from an EMBL/GenBank/DDBJ whole genome shotgun (WGS) entry which is preliminary data.</text>
</comment>
<dbReference type="SUPFAM" id="SSF52058">
    <property type="entry name" value="L domain-like"/>
    <property type="match status" value="1"/>
</dbReference>
<name>A0AA86TSN9_9EUKA</name>
<sequence>MYVDAKCDKQYIPLPTLMQSSKLVSQEQKNTSDTNQLQATKRDNISEYDKKMIEKYQSEIKDGTLTIYQNQDLKSLDFMRLLNLQELELKFCNNIIPKLESQTIKMLKIIQCKIQSVKDFQLENLEVLEIYNQFDLLESKILGQEILRFKKLKGLSLYKYITDFSPLSQITRLSKLSLIECNLYNTEALRPLINLVELNLNSNDIDITVVQYFTNLTNLSLRCCNLVSLHALRPLKKLEELDIFNNKIVFLQPLVELKQLSKLDARFNKIMDTESIQLHPNFDYFMIDNQDVPFQDELKAANIMRDINNQISSLQQICKESSRIKDINTIFRQKIAQQLQQSYNCHEQFVARAANLFQTLSSFDDCQ</sequence>
<reference evidence="4 5" key="2">
    <citation type="submission" date="2024-07" db="EMBL/GenBank/DDBJ databases">
        <authorList>
            <person name="Akdeniz Z."/>
        </authorList>
    </citation>
    <scope>NUCLEOTIDE SEQUENCE [LARGE SCALE GENOMIC DNA]</scope>
</reference>
<dbReference type="Gene3D" id="3.80.10.10">
    <property type="entry name" value="Ribonuclease Inhibitor"/>
    <property type="match status" value="1"/>
</dbReference>
<gene>
    <name evidence="3" type="ORF">HINF_LOCUS14836</name>
    <name evidence="4" type="ORF">HINF_LOCUS1748</name>
</gene>
<organism evidence="3">
    <name type="scientific">Hexamita inflata</name>
    <dbReference type="NCBI Taxonomy" id="28002"/>
    <lineage>
        <taxon>Eukaryota</taxon>
        <taxon>Metamonada</taxon>
        <taxon>Diplomonadida</taxon>
        <taxon>Hexamitidae</taxon>
        <taxon>Hexamitinae</taxon>
        <taxon>Hexamita</taxon>
    </lineage>
</organism>
<evidence type="ECO:0000313" key="3">
    <source>
        <dbReference type="EMBL" id="CAI9927191.1"/>
    </source>
</evidence>
<evidence type="ECO:0000313" key="4">
    <source>
        <dbReference type="EMBL" id="CAL5972124.1"/>
    </source>
</evidence>
<evidence type="ECO:0000256" key="1">
    <source>
        <dbReference type="ARBA" id="ARBA00022614"/>
    </source>
</evidence>
<dbReference type="AlphaFoldDB" id="A0AA86TSN9"/>
<dbReference type="InterPro" id="IPR050836">
    <property type="entry name" value="SDS22/Internalin_LRR"/>
</dbReference>
<keyword evidence="2" id="KW-0677">Repeat</keyword>